<comment type="cofactor">
    <cofactor evidence="2">
        <name>Mg(2+)</name>
        <dbReference type="ChEBI" id="CHEBI:18420"/>
    </cofactor>
</comment>
<accession>A0A6I4TJI2</accession>
<reference evidence="3 4" key="1">
    <citation type="submission" date="2019-12" db="EMBL/GenBank/DDBJ databases">
        <title>Genomic-based taxomic classification of the family Erythrobacteraceae.</title>
        <authorList>
            <person name="Xu L."/>
        </authorList>
    </citation>
    <scope>NUCLEOTIDE SEQUENCE [LARGE SCALE GENOMIC DNA]</scope>
    <source>
        <strain evidence="3 4">JCM 12189</strain>
    </source>
</reference>
<name>A0A6I4TJI2_9SPHN</name>
<keyword evidence="1 2" id="KW-0547">Nucleotide-binding</keyword>
<dbReference type="InterPro" id="IPR002698">
    <property type="entry name" value="FTHF_cligase"/>
</dbReference>
<dbReference type="InterPro" id="IPR024185">
    <property type="entry name" value="FTHF_cligase-like_sf"/>
</dbReference>
<organism evidence="3 4">
    <name type="scientific">Qipengyuania aquimaris</name>
    <dbReference type="NCBI Taxonomy" id="255984"/>
    <lineage>
        <taxon>Bacteria</taxon>
        <taxon>Pseudomonadati</taxon>
        <taxon>Pseudomonadota</taxon>
        <taxon>Alphaproteobacteria</taxon>
        <taxon>Sphingomonadales</taxon>
        <taxon>Erythrobacteraceae</taxon>
        <taxon>Qipengyuania</taxon>
    </lineage>
</organism>
<feature type="binding site" evidence="1">
    <location>
        <begin position="3"/>
        <end position="7"/>
    </location>
    <ligand>
        <name>ATP</name>
        <dbReference type="ChEBI" id="CHEBI:30616"/>
    </ligand>
</feature>
<dbReference type="GO" id="GO:0030272">
    <property type="term" value="F:5-formyltetrahydrofolate cyclo-ligase activity"/>
    <property type="evidence" value="ECO:0007669"/>
    <property type="project" value="UniProtKB-EC"/>
</dbReference>
<dbReference type="Gene3D" id="3.40.50.10420">
    <property type="entry name" value="NagB/RpiA/CoA transferase-like"/>
    <property type="match status" value="1"/>
</dbReference>
<feature type="binding site" evidence="1">
    <location>
        <begin position="134"/>
        <end position="142"/>
    </location>
    <ligand>
        <name>ATP</name>
        <dbReference type="ChEBI" id="CHEBI:30616"/>
    </ligand>
</feature>
<dbReference type="EMBL" id="WTYI01000001">
    <property type="protein sequence ID" value="MXO95370.1"/>
    <property type="molecule type" value="Genomic_DNA"/>
</dbReference>
<sequence>MTKDELRKQLRTARRDQVAALPDSMRALVFHRPPAPLLDLVPQGARIGLYRANPFEAPAASYAKFFLDRGHEIALPRFASRNAPMEFARHSDPFDEEDLEVGPFGLLQPYADAPTLEPDVLFVPLIGFTDSGERLGQGGGHYDRWLSAHPDTRTIGLAWDCQRVDSLPTEDHDARLDAIVTTTRFYGPFA</sequence>
<dbReference type="GO" id="GO:0046872">
    <property type="term" value="F:metal ion binding"/>
    <property type="evidence" value="ECO:0007669"/>
    <property type="project" value="UniProtKB-KW"/>
</dbReference>
<proteinExistence type="inferred from homology"/>
<dbReference type="Proteomes" id="UP000432727">
    <property type="component" value="Unassembled WGS sequence"/>
</dbReference>
<dbReference type="PIRSF" id="PIRSF006806">
    <property type="entry name" value="FTHF_cligase"/>
    <property type="match status" value="1"/>
</dbReference>
<keyword evidence="3" id="KW-0436">Ligase</keyword>
<dbReference type="NCBIfam" id="TIGR02727">
    <property type="entry name" value="MTHFS_bact"/>
    <property type="match status" value="1"/>
</dbReference>
<dbReference type="EC" id="6.3.3.2" evidence="2"/>
<dbReference type="AlphaFoldDB" id="A0A6I4TJI2"/>
<evidence type="ECO:0000313" key="3">
    <source>
        <dbReference type="EMBL" id="MXO95370.1"/>
    </source>
</evidence>
<dbReference type="GO" id="GO:0009396">
    <property type="term" value="P:folic acid-containing compound biosynthetic process"/>
    <property type="evidence" value="ECO:0007669"/>
    <property type="project" value="TreeGrafter"/>
</dbReference>
<evidence type="ECO:0000313" key="4">
    <source>
        <dbReference type="Proteomes" id="UP000432727"/>
    </source>
</evidence>
<gene>
    <name evidence="3" type="ORF">GRI34_02920</name>
</gene>
<dbReference type="GO" id="GO:0035999">
    <property type="term" value="P:tetrahydrofolate interconversion"/>
    <property type="evidence" value="ECO:0007669"/>
    <property type="project" value="TreeGrafter"/>
</dbReference>
<keyword evidence="2" id="KW-0460">Magnesium</keyword>
<keyword evidence="4" id="KW-1185">Reference proteome</keyword>
<comment type="catalytic activity">
    <reaction evidence="2">
        <text>(6S)-5-formyl-5,6,7,8-tetrahydrofolate + ATP = (6R)-5,10-methenyltetrahydrofolate + ADP + phosphate</text>
        <dbReference type="Rhea" id="RHEA:10488"/>
        <dbReference type="ChEBI" id="CHEBI:30616"/>
        <dbReference type="ChEBI" id="CHEBI:43474"/>
        <dbReference type="ChEBI" id="CHEBI:57455"/>
        <dbReference type="ChEBI" id="CHEBI:57457"/>
        <dbReference type="ChEBI" id="CHEBI:456216"/>
        <dbReference type="EC" id="6.3.3.2"/>
    </reaction>
</comment>
<dbReference type="SUPFAM" id="SSF100950">
    <property type="entry name" value="NagB/RpiA/CoA transferase-like"/>
    <property type="match status" value="1"/>
</dbReference>
<dbReference type="InterPro" id="IPR037171">
    <property type="entry name" value="NagB/RpiA_transferase-like"/>
</dbReference>
<comment type="caution">
    <text evidence="3">The sequence shown here is derived from an EMBL/GenBank/DDBJ whole genome shotgun (WGS) entry which is preliminary data.</text>
</comment>
<dbReference type="OrthoDB" id="9801938at2"/>
<protein>
    <recommendedName>
        <fullName evidence="2">5-formyltetrahydrofolate cyclo-ligase</fullName>
        <ecNumber evidence="2">6.3.3.2</ecNumber>
    </recommendedName>
</protein>
<dbReference type="PANTHER" id="PTHR23407:SF11">
    <property type="entry name" value="CHROMOSOME UNDETERMINED SCAFFOLD_24, WHOLE GENOME SHOTGUN SEQUENCE"/>
    <property type="match status" value="1"/>
</dbReference>
<keyword evidence="1 2" id="KW-0067">ATP-binding</keyword>
<dbReference type="GO" id="GO:0005524">
    <property type="term" value="F:ATP binding"/>
    <property type="evidence" value="ECO:0007669"/>
    <property type="project" value="UniProtKB-KW"/>
</dbReference>
<comment type="similarity">
    <text evidence="2">Belongs to the 5-formyltetrahydrofolate cyclo-ligase family.</text>
</comment>
<dbReference type="PANTHER" id="PTHR23407">
    <property type="entry name" value="ATPASE INHIBITOR/5-FORMYLTETRAHYDROFOLATE CYCLO-LIGASE"/>
    <property type="match status" value="1"/>
</dbReference>
<evidence type="ECO:0000256" key="2">
    <source>
        <dbReference type="RuleBase" id="RU361279"/>
    </source>
</evidence>
<evidence type="ECO:0000256" key="1">
    <source>
        <dbReference type="PIRSR" id="PIRSR006806-1"/>
    </source>
</evidence>
<keyword evidence="2" id="KW-0479">Metal-binding</keyword>
<dbReference type="RefSeq" id="WP_160594661.1">
    <property type="nucleotide sequence ID" value="NZ_WTYI01000001.1"/>
</dbReference>
<dbReference type="Pfam" id="PF01812">
    <property type="entry name" value="5-FTHF_cyc-lig"/>
    <property type="match status" value="1"/>
</dbReference>
<feature type="binding site" evidence="1">
    <location>
        <position position="56"/>
    </location>
    <ligand>
        <name>substrate</name>
    </ligand>
</feature>